<keyword evidence="3" id="KW-1185">Reference proteome</keyword>
<dbReference type="InterPro" id="IPR036873">
    <property type="entry name" value="Rhodanese-like_dom_sf"/>
</dbReference>
<dbReference type="Pfam" id="PF00581">
    <property type="entry name" value="Rhodanese"/>
    <property type="match status" value="1"/>
</dbReference>
<evidence type="ECO:0000313" key="2">
    <source>
        <dbReference type="EMBL" id="CAD7280720.1"/>
    </source>
</evidence>
<dbReference type="SMART" id="SM00450">
    <property type="entry name" value="RHOD"/>
    <property type="match status" value="1"/>
</dbReference>
<dbReference type="Proteomes" id="UP000678499">
    <property type="component" value="Unassembled WGS sequence"/>
</dbReference>
<evidence type="ECO:0000313" key="3">
    <source>
        <dbReference type="Proteomes" id="UP000678499"/>
    </source>
</evidence>
<dbReference type="SUPFAM" id="SSF52821">
    <property type="entry name" value="Rhodanese/Cell cycle control phosphatase"/>
    <property type="match status" value="1"/>
</dbReference>
<evidence type="ECO:0000259" key="1">
    <source>
        <dbReference type="PROSITE" id="PS50206"/>
    </source>
</evidence>
<dbReference type="PROSITE" id="PS50206">
    <property type="entry name" value="RHODANESE_3"/>
    <property type="match status" value="1"/>
</dbReference>
<protein>
    <recommendedName>
        <fullName evidence="1">Rhodanese domain-containing protein</fullName>
    </recommendedName>
</protein>
<organism evidence="2">
    <name type="scientific">Notodromas monacha</name>
    <dbReference type="NCBI Taxonomy" id="399045"/>
    <lineage>
        <taxon>Eukaryota</taxon>
        <taxon>Metazoa</taxon>
        <taxon>Ecdysozoa</taxon>
        <taxon>Arthropoda</taxon>
        <taxon>Crustacea</taxon>
        <taxon>Oligostraca</taxon>
        <taxon>Ostracoda</taxon>
        <taxon>Podocopa</taxon>
        <taxon>Podocopida</taxon>
        <taxon>Cypridocopina</taxon>
        <taxon>Cypridoidea</taxon>
        <taxon>Cyprididae</taxon>
        <taxon>Notodromas</taxon>
    </lineage>
</organism>
<dbReference type="OrthoDB" id="566238at2759"/>
<sequence length="129" mass="14883">MLYNQIHNFRRFEGTVNFEEMKQMVDANKDGTVLLDVRSRDEFRDGHIPNSFNVPVDRFNDAFELPEDQFRQLYGFPKPKKNSKIVTSCLKGIRAANAAEILTRSGYTNVNIYKGSFDDWKNKGGDVVQ</sequence>
<feature type="domain" description="Rhodanese" evidence="1">
    <location>
        <begin position="28"/>
        <end position="129"/>
    </location>
</feature>
<dbReference type="EMBL" id="OA884382">
    <property type="protein sequence ID" value="CAD7280720.1"/>
    <property type="molecule type" value="Genomic_DNA"/>
</dbReference>
<dbReference type="InterPro" id="IPR001763">
    <property type="entry name" value="Rhodanese-like_dom"/>
</dbReference>
<dbReference type="PANTHER" id="PTHR44086">
    <property type="entry name" value="THIOSULFATE SULFURTRANSFERASE RDL2, MITOCHONDRIAL-RELATED"/>
    <property type="match status" value="1"/>
</dbReference>
<dbReference type="EMBL" id="CAJPEX010002345">
    <property type="protein sequence ID" value="CAG0920872.1"/>
    <property type="molecule type" value="Genomic_DNA"/>
</dbReference>
<name>A0A7R9BSG5_9CRUS</name>
<dbReference type="GO" id="GO:0004792">
    <property type="term" value="F:thiosulfate-cyanide sulfurtransferase activity"/>
    <property type="evidence" value="ECO:0007669"/>
    <property type="project" value="TreeGrafter"/>
</dbReference>
<dbReference type="Gene3D" id="3.40.250.10">
    <property type="entry name" value="Rhodanese-like domain"/>
    <property type="match status" value="1"/>
</dbReference>
<dbReference type="GO" id="GO:0005739">
    <property type="term" value="C:mitochondrion"/>
    <property type="evidence" value="ECO:0007669"/>
    <property type="project" value="TreeGrafter"/>
</dbReference>
<gene>
    <name evidence="2" type="ORF">NMOB1V02_LOCUS8377</name>
</gene>
<accession>A0A7R9BSG5</accession>
<dbReference type="PANTHER" id="PTHR44086:SF10">
    <property type="entry name" value="THIOSULFATE SULFURTRANSFERASE_RHODANESE-LIKE DOMAIN-CONTAINING PROTEIN 3"/>
    <property type="match status" value="1"/>
</dbReference>
<reference evidence="2" key="1">
    <citation type="submission" date="2020-11" db="EMBL/GenBank/DDBJ databases">
        <authorList>
            <person name="Tran Van P."/>
        </authorList>
    </citation>
    <scope>NUCLEOTIDE SEQUENCE</scope>
</reference>
<dbReference type="AlphaFoldDB" id="A0A7R9BSG5"/>
<proteinExistence type="predicted"/>